<feature type="chain" id="PRO_5020898548" evidence="1">
    <location>
        <begin position="19"/>
        <end position="316"/>
    </location>
</feature>
<proteinExistence type="predicted"/>
<keyword evidence="1" id="KW-0732">Signal</keyword>
<protein>
    <submittedName>
        <fullName evidence="2">Carboxypeptidase-like protein</fullName>
    </submittedName>
</protein>
<dbReference type="RefSeq" id="WP_128758675.1">
    <property type="nucleotide sequence ID" value="NZ_QOVM01000007.1"/>
</dbReference>
<keyword evidence="2" id="KW-0378">Hydrolase</keyword>
<keyword evidence="2" id="KW-0121">Carboxypeptidase</keyword>
<dbReference type="InterPro" id="IPR008969">
    <property type="entry name" value="CarboxyPept-like_regulatory"/>
</dbReference>
<dbReference type="SUPFAM" id="SSF49464">
    <property type="entry name" value="Carboxypeptidase regulatory domain-like"/>
    <property type="match status" value="1"/>
</dbReference>
<evidence type="ECO:0000313" key="3">
    <source>
        <dbReference type="Proteomes" id="UP000289238"/>
    </source>
</evidence>
<dbReference type="AlphaFoldDB" id="A0A4Q0P2U5"/>
<feature type="signal peptide" evidence="1">
    <location>
        <begin position="1"/>
        <end position="18"/>
    </location>
</feature>
<evidence type="ECO:0000256" key="1">
    <source>
        <dbReference type="SAM" id="SignalP"/>
    </source>
</evidence>
<reference evidence="2 3" key="1">
    <citation type="submission" date="2018-07" db="EMBL/GenBank/DDBJ databases">
        <title>Leeuwenhoekiella genomics.</title>
        <authorList>
            <person name="Tahon G."/>
            <person name="Willems A."/>
        </authorList>
    </citation>
    <scope>NUCLEOTIDE SEQUENCE [LARGE SCALE GENOMIC DNA]</scope>
    <source>
        <strain evidence="2 3">LMG 22550</strain>
    </source>
</reference>
<keyword evidence="2" id="KW-0645">Protease</keyword>
<dbReference type="Proteomes" id="UP000289238">
    <property type="component" value="Unassembled WGS sequence"/>
</dbReference>
<comment type="caution">
    <text evidence="2">The sequence shown here is derived from an EMBL/GenBank/DDBJ whole genome shotgun (WGS) entry which is preliminary data.</text>
</comment>
<evidence type="ECO:0000313" key="2">
    <source>
        <dbReference type="EMBL" id="RXG20827.1"/>
    </source>
</evidence>
<sequence length="316" mass="35585">MFKALILFFLLGSGAIVAQDMVINANVIDAQTKRPIPFVNMIFVNHKMGTSADANGSFRFTVKEKLKDESVYISCVGYEQRTLKVSDLLNSTVSLNQELNTLSEVNLYKMHFENQKRVNSFRGKQIVGLGNFSGGAYPSALARYYERPEKFEKACFLKSIEIQFYKILGKPSQKATFRLRVLSVDTDNKPGKDLLGADLIIDKPEGKQSLKVDLIPYKINVPQEGFFVVVEHIFIEENKFSESYTIKVNDSVGYKEYLVDRYAPVFKGVETSPDDKEISAFYRSIGGWKSIELLNTAASAMNGKLPTPAFKILFTD</sequence>
<gene>
    <name evidence="2" type="ORF">DSM00_2931</name>
</gene>
<keyword evidence="3" id="KW-1185">Reference proteome</keyword>
<dbReference type="EMBL" id="QOVM01000007">
    <property type="protein sequence ID" value="RXG20827.1"/>
    <property type="molecule type" value="Genomic_DNA"/>
</dbReference>
<dbReference type="OrthoDB" id="914976at2"/>
<dbReference type="Pfam" id="PF13715">
    <property type="entry name" value="CarbopepD_reg_2"/>
    <property type="match status" value="1"/>
</dbReference>
<accession>A0A4Q0P2U5</accession>
<dbReference type="GO" id="GO:0004180">
    <property type="term" value="F:carboxypeptidase activity"/>
    <property type="evidence" value="ECO:0007669"/>
    <property type="project" value="UniProtKB-KW"/>
</dbReference>
<name>A0A4Q0P2U5_9FLAO</name>
<organism evidence="2 3">
    <name type="scientific">Leeuwenhoekiella aequorea</name>
    <dbReference type="NCBI Taxonomy" id="283736"/>
    <lineage>
        <taxon>Bacteria</taxon>
        <taxon>Pseudomonadati</taxon>
        <taxon>Bacteroidota</taxon>
        <taxon>Flavobacteriia</taxon>
        <taxon>Flavobacteriales</taxon>
        <taxon>Flavobacteriaceae</taxon>
        <taxon>Leeuwenhoekiella</taxon>
    </lineage>
</organism>